<dbReference type="InterPro" id="IPR034164">
    <property type="entry name" value="Pepsin-like_dom"/>
</dbReference>
<dbReference type="AlphaFoldDB" id="A0A9W9DHR6"/>
<evidence type="ECO:0000313" key="5">
    <source>
        <dbReference type="EMBL" id="KAJ4471149.1"/>
    </source>
</evidence>
<evidence type="ECO:0000256" key="1">
    <source>
        <dbReference type="ARBA" id="ARBA00007447"/>
    </source>
</evidence>
<dbReference type="PROSITE" id="PS51767">
    <property type="entry name" value="PEPTIDASE_A1"/>
    <property type="match status" value="1"/>
</dbReference>
<dbReference type="InterPro" id="IPR001461">
    <property type="entry name" value="Aspartic_peptidase_A1"/>
</dbReference>
<dbReference type="CDD" id="cd05471">
    <property type="entry name" value="pepsin_like"/>
    <property type="match status" value="1"/>
</dbReference>
<dbReference type="GO" id="GO:0004190">
    <property type="term" value="F:aspartic-type endopeptidase activity"/>
    <property type="evidence" value="ECO:0007669"/>
    <property type="project" value="UniProtKB-KW"/>
</dbReference>
<keyword evidence="2" id="KW-0064">Aspartyl protease</keyword>
<sequence length="660" mass="70609">MFTKSALLAFVTLATLATATLMQPRQAGGPIALPKQSSFTKSDGTFDYDKAVAQTVATKNKHRQTLINLQNNTGSLPQGFETKALASLPSSVEASLKSESGSFSIEYSDGSTVSGPVYEDTVAVAGIQVANQKFSPVTTLSASCASDPAGGIFGLAFPAISNLDADPFFVNANSQGAVDSNDFGFYLASSGSELYLGGISGASISSDGTTAVSDFEAISDSGTTIMYGPPSAVKEFNAQVSGSTMYNSTDGYYSFPCNSAPEVSFSWGGDSFTISADNFNLATTSSGASTCVGALAAKDLGLGDSTWLLGDSWVKNVYTVFSFSGTTVGFADLAPGMRIRLLDELMTFALIFSLCTFLRCRPASLKLPMCFRYMNFHDLLQTICPSSILPAEMKTEAPGRLSKLLSPVMSFMNHILRRPRYLDPSTLPAGRLNTPPVTTSSSPPFSSSWVASSRRENLSAGRPTIYCFPLLALKLSSVYQLHLTRLSIMYFYRLISALAFVSMVLAAAVPSPGSPTPIEVTFSGDSADSKWTKIAQNDAQVGVIKTLRDAWKQYPLQNVTSKDVKFHGFVTKAPVIHHAFGAGCDLFGGDCYLYKVKFSKPSLEHIGDCQGWVVVANRDEPRAEKFTVSGTIDSIAEIQKGISSMLSFQFDKEDFDEGKV</sequence>
<dbReference type="InterPro" id="IPR033121">
    <property type="entry name" value="PEPTIDASE_A1"/>
</dbReference>
<evidence type="ECO:0000259" key="4">
    <source>
        <dbReference type="PROSITE" id="PS51767"/>
    </source>
</evidence>
<dbReference type="EMBL" id="JANVFS010000030">
    <property type="protein sequence ID" value="KAJ4471149.1"/>
    <property type="molecule type" value="Genomic_DNA"/>
</dbReference>
<dbReference type="SUPFAM" id="SSF50630">
    <property type="entry name" value="Acid proteases"/>
    <property type="match status" value="1"/>
</dbReference>
<comment type="caution">
    <text evidence="5">The sequence shown here is derived from an EMBL/GenBank/DDBJ whole genome shotgun (WGS) entry which is preliminary data.</text>
</comment>
<dbReference type="PANTHER" id="PTHR47966:SF51">
    <property type="entry name" value="BETA-SITE APP-CLEAVING ENZYME, ISOFORM A-RELATED"/>
    <property type="match status" value="1"/>
</dbReference>
<evidence type="ECO:0000313" key="6">
    <source>
        <dbReference type="Proteomes" id="UP001150238"/>
    </source>
</evidence>
<organism evidence="5 6">
    <name type="scientific">Lentinula lateritia</name>
    <dbReference type="NCBI Taxonomy" id="40482"/>
    <lineage>
        <taxon>Eukaryota</taxon>
        <taxon>Fungi</taxon>
        <taxon>Dikarya</taxon>
        <taxon>Basidiomycota</taxon>
        <taxon>Agaricomycotina</taxon>
        <taxon>Agaricomycetes</taxon>
        <taxon>Agaricomycetidae</taxon>
        <taxon>Agaricales</taxon>
        <taxon>Marasmiineae</taxon>
        <taxon>Omphalotaceae</taxon>
        <taxon>Lentinula</taxon>
    </lineage>
</organism>
<reference evidence="5" key="2">
    <citation type="journal article" date="2023" name="Proc. Natl. Acad. Sci. U.S.A.">
        <title>A global phylogenomic analysis of the shiitake genus Lentinula.</title>
        <authorList>
            <person name="Sierra-Patev S."/>
            <person name="Min B."/>
            <person name="Naranjo-Ortiz M."/>
            <person name="Looney B."/>
            <person name="Konkel Z."/>
            <person name="Slot J.C."/>
            <person name="Sakamoto Y."/>
            <person name="Steenwyk J.L."/>
            <person name="Rokas A."/>
            <person name="Carro J."/>
            <person name="Camarero S."/>
            <person name="Ferreira P."/>
            <person name="Molpeceres G."/>
            <person name="Ruiz-Duenas F.J."/>
            <person name="Serrano A."/>
            <person name="Henrissat B."/>
            <person name="Drula E."/>
            <person name="Hughes K.W."/>
            <person name="Mata J.L."/>
            <person name="Ishikawa N.K."/>
            <person name="Vargas-Isla R."/>
            <person name="Ushijima S."/>
            <person name="Smith C.A."/>
            <person name="Donoghue J."/>
            <person name="Ahrendt S."/>
            <person name="Andreopoulos W."/>
            <person name="He G."/>
            <person name="LaButti K."/>
            <person name="Lipzen A."/>
            <person name="Ng V."/>
            <person name="Riley R."/>
            <person name="Sandor L."/>
            <person name="Barry K."/>
            <person name="Martinez A.T."/>
            <person name="Xiao Y."/>
            <person name="Gibbons J.G."/>
            <person name="Terashima K."/>
            <person name="Grigoriev I.V."/>
            <person name="Hibbett D."/>
        </authorList>
    </citation>
    <scope>NUCLEOTIDE SEQUENCE</scope>
    <source>
        <strain evidence="5">Sp2 HRB7682 ss15</strain>
    </source>
</reference>
<dbReference type="Pfam" id="PF00026">
    <property type="entry name" value="Asp"/>
    <property type="match status" value="1"/>
</dbReference>
<dbReference type="PANTHER" id="PTHR47966">
    <property type="entry name" value="BETA-SITE APP-CLEAVING ENZYME, ISOFORM A-RELATED"/>
    <property type="match status" value="1"/>
</dbReference>
<protein>
    <submittedName>
        <fullName evidence="5">Aspartic peptidase domain-containing protein</fullName>
    </submittedName>
</protein>
<dbReference type="PROSITE" id="PS00141">
    <property type="entry name" value="ASP_PROTEASE"/>
    <property type="match status" value="1"/>
</dbReference>
<reference evidence="5" key="1">
    <citation type="submission" date="2022-08" db="EMBL/GenBank/DDBJ databases">
        <authorList>
            <consortium name="DOE Joint Genome Institute"/>
            <person name="Min B."/>
            <person name="Riley R."/>
            <person name="Sierra-Patev S."/>
            <person name="Naranjo-Ortiz M."/>
            <person name="Looney B."/>
            <person name="Konkel Z."/>
            <person name="Slot J.C."/>
            <person name="Sakamoto Y."/>
            <person name="Steenwyk J.L."/>
            <person name="Rokas A."/>
            <person name="Carro J."/>
            <person name="Camarero S."/>
            <person name="Ferreira P."/>
            <person name="Molpeceres G."/>
            <person name="Ruiz-Duenas F.J."/>
            <person name="Serrano A."/>
            <person name="Henrissat B."/>
            <person name="Drula E."/>
            <person name="Hughes K.W."/>
            <person name="Mata J.L."/>
            <person name="Ishikawa N.K."/>
            <person name="Vargas-Isla R."/>
            <person name="Ushijima S."/>
            <person name="Smith C.A."/>
            <person name="Ahrendt S."/>
            <person name="Andreopoulos W."/>
            <person name="He G."/>
            <person name="Labutti K."/>
            <person name="Lipzen A."/>
            <person name="Ng V."/>
            <person name="Sandor L."/>
            <person name="Barry K."/>
            <person name="Martinez A.T."/>
            <person name="Xiao Y."/>
            <person name="Gibbons J.G."/>
            <person name="Terashima K."/>
            <person name="Hibbett D.S."/>
            <person name="Grigoriev I.V."/>
        </authorList>
    </citation>
    <scope>NUCLEOTIDE SEQUENCE</scope>
    <source>
        <strain evidence="5">Sp2 HRB7682 ss15</strain>
    </source>
</reference>
<gene>
    <name evidence="5" type="ORF">C8J55DRAFT_563869</name>
</gene>
<proteinExistence type="inferred from homology"/>
<dbReference type="InterPro" id="IPR021109">
    <property type="entry name" value="Peptidase_aspartic_dom_sf"/>
</dbReference>
<feature type="domain" description="Peptidase A1" evidence="4">
    <location>
        <begin position="50"/>
        <end position="331"/>
    </location>
</feature>
<keyword evidence="2" id="KW-0378">Hydrolase</keyword>
<evidence type="ECO:0000256" key="3">
    <source>
        <dbReference type="SAM" id="SignalP"/>
    </source>
</evidence>
<feature type="chain" id="PRO_5040810940" evidence="3">
    <location>
        <begin position="20"/>
        <end position="660"/>
    </location>
</feature>
<dbReference type="Gene3D" id="2.40.70.10">
    <property type="entry name" value="Acid Proteases"/>
    <property type="match status" value="2"/>
</dbReference>
<evidence type="ECO:0000256" key="2">
    <source>
        <dbReference type="ARBA" id="ARBA00022750"/>
    </source>
</evidence>
<keyword evidence="3" id="KW-0732">Signal</keyword>
<comment type="similarity">
    <text evidence="1">Belongs to the peptidase A1 family.</text>
</comment>
<name>A0A9W9DHR6_9AGAR</name>
<dbReference type="GO" id="GO:0006508">
    <property type="term" value="P:proteolysis"/>
    <property type="evidence" value="ECO:0007669"/>
    <property type="project" value="InterPro"/>
</dbReference>
<accession>A0A9W9DHR6</accession>
<feature type="signal peptide" evidence="3">
    <location>
        <begin position="1"/>
        <end position="19"/>
    </location>
</feature>
<keyword evidence="2" id="KW-0645">Protease</keyword>
<dbReference type="InterPro" id="IPR001969">
    <property type="entry name" value="Aspartic_peptidase_AS"/>
</dbReference>
<dbReference type="Proteomes" id="UP001150238">
    <property type="component" value="Unassembled WGS sequence"/>
</dbReference>